<dbReference type="GO" id="GO:0030422">
    <property type="term" value="P:siRNA processing"/>
    <property type="evidence" value="ECO:0007669"/>
    <property type="project" value="TreeGrafter"/>
</dbReference>
<dbReference type="EC" id="5.2.1.8" evidence="4"/>
<dbReference type="InterPro" id="IPR014720">
    <property type="entry name" value="dsRBD_dom"/>
</dbReference>
<dbReference type="GO" id="GO:0016442">
    <property type="term" value="C:RISC complex"/>
    <property type="evidence" value="ECO:0007669"/>
    <property type="project" value="TreeGrafter"/>
</dbReference>
<keyword evidence="4" id="KW-0413">Isomerase</keyword>
<dbReference type="GO" id="GO:0070578">
    <property type="term" value="C:RISC-loading complex"/>
    <property type="evidence" value="ECO:0007669"/>
    <property type="project" value="TreeGrafter"/>
</dbReference>
<dbReference type="CDD" id="cd19864">
    <property type="entry name" value="DSRM_PRKRA-like_rpt3"/>
    <property type="match status" value="1"/>
</dbReference>
<dbReference type="EMBL" id="JAXCGZ010010336">
    <property type="protein sequence ID" value="KAK7075623.1"/>
    <property type="molecule type" value="Genomic_DNA"/>
</dbReference>
<sequence>MVSQIAQKLAARYSGLKDAKVLPLNTSDSRKVSHFHKNLKQSPGKKLQELQTISLSSLTLNFVQMLQDIAQEASFVVTYVDIEELSISGQHQCLVQLSTMPVAVCYGTGGTLKDAQAAAAQNALEYLKIMTIK</sequence>
<accession>A0AAN9A5D7</accession>
<gene>
    <name evidence="4" type="primary">TARBP2_3</name>
    <name evidence="4" type="ORF">SK128_022043</name>
</gene>
<dbReference type="SUPFAM" id="SSF54768">
    <property type="entry name" value="dsRNA-binding domain-like"/>
    <property type="match status" value="1"/>
</dbReference>
<evidence type="ECO:0000313" key="4">
    <source>
        <dbReference type="EMBL" id="KAK7075623.1"/>
    </source>
</evidence>
<comment type="caution">
    <text evidence="4">The sequence shown here is derived from an EMBL/GenBank/DDBJ whole genome shotgun (WGS) entry which is preliminary data.</text>
</comment>
<evidence type="ECO:0000256" key="2">
    <source>
        <dbReference type="PROSITE-ProRule" id="PRU00266"/>
    </source>
</evidence>
<evidence type="ECO:0000256" key="1">
    <source>
        <dbReference type="ARBA" id="ARBA00022884"/>
    </source>
</evidence>
<dbReference type="PANTHER" id="PTHR46205:SF3">
    <property type="entry name" value="LOQUACIOUS, ISOFORM B"/>
    <property type="match status" value="1"/>
</dbReference>
<reference evidence="4 5" key="1">
    <citation type="submission" date="2023-11" db="EMBL/GenBank/DDBJ databases">
        <title>Halocaridina rubra genome assembly.</title>
        <authorList>
            <person name="Smith C."/>
        </authorList>
    </citation>
    <scope>NUCLEOTIDE SEQUENCE [LARGE SCALE GENOMIC DNA]</scope>
    <source>
        <strain evidence="4">EP-1</strain>
        <tissue evidence="4">Whole</tissue>
    </source>
</reference>
<dbReference type="GO" id="GO:0070920">
    <property type="term" value="P:regulation of regulatory ncRNA processing"/>
    <property type="evidence" value="ECO:0007669"/>
    <property type="project" value="TreeGrafter"/>
</dbReference>
<dbReference type="AlphaFoldDB" id="A0AAN9A5D7"/>
<dbReference type="GO" id="GO:0005634">
    <property type="term" value="C:nucleus"/>
    <property type="evidence" value="ECO:0007669"/>
    <property type="project" value="TreeGrafter"/>
</dbReference>
<evidence type="ECO:0000259" key="3">
    <source>
        <dbReference type="PROSITE" id="PS50137"/>
    </source>
</evidence>
<dbReference type="GO" id="GO:0035197">
    <property type="term" value="F:siRNA binding"/>
    <property type="evidence" value="ECO:0007669"/>
    <property type="project" value="TreeGrafter"/>
</dbReference>
<dbReference type="GO" id="GO:0005737">
    <property type="term" value="C:cytoplasm"/>
    <property type="evidence" value="ECO:0007669"/>
    <property type="project" value="TreeGrafter"/>
</dbReference>
<dbReference type="Pfam" id="PF00035">
    <property type="entry name" value="dsrm"/>
    <property type="match status" value="1"/>
</dbReference>
<organism evidence="4 5">
    <name type="scientific">Halocaridina rubra</name>
    <name type="common">Hawaiian red shrimp</name>
    <dbReference type="NCBI Taxonomy" id="373956"/>
    <lineage>
        <taxon>Eukaryota</taxon>
        <taxon>Metazoa</taxon>
        <taxon>Ecdysozoa</taxon>
        <taxon>Arthropoda</taxon>
        <taxon>Crustacea</taxon>
        <taxon>Multicrustacea</taxon>
        <taxon>Malacostraca</taxon>
        <taxon>Eumalacostraca</taxon>
        <taxon>Eucarida</taxon>
        <taxon>Decapoda</taxon>
        <taxon>Pleocyemata</taxon>
        <taxon>Caridea</taxon>
        <taxon>Atyoidea</taxon>
        <taxon>Atyidae</taxon>
        <taxon>Halocaridina</taxon>
    </lineage>
</organism>
<dbReference type="PANTHER" id="PTHR46205">
    <property type="entry name" value="LOQUACIOUS, ISOFORM B"/>
    <property type="match status" value="1"/>
</dbReference>
<dbReference type="Gene3D" id="3.30.160.20">
    <property type="match status" value="1"/>
</dbReference>
<name>A0AAN9A5D7_HALRR</name>
<proteinExistence type="predicted"/>
<dbReference type="InterPro" id="IPR051247">
    <property type="entry name" value="RLC_Component"/>
</dbReference>
<feature type="domain" description="DRBM" evidence="3">
    <location>
        <begin position="61"/>
        <end position="129"/>
    </location>
</feature>
<dbReference type="PROSITE" id="PS50137">
    <property type="entry name" value="DS_RBD"/>
    <property type="match status" value="1"/>
</dbReference>
<dbReference type="Proteomes" id="UP001381693">
    <property type="component" value="Unassembled WGS sequence"/>
</dbReference>
<dbReference type="GO" id="GO:0003725">
    <property type="term" value="F:double-stranded RNA binding"/>
    <property type="evidence" value="ECO:0007669"/>
    <property type="project" value="TreeGrafter"/>
</dbReference>
<keyword evidence="5" id="KW-1185">Reference proteome</keyword>
<protein>
    <submittedName>
        <fullName evidence="4">RISC-loading complex subunit tarbp2</fullName>
        <ecNumber evidence="4">5.2.1.8</ecNumber>
    </submittedName>
</protein>
<evidence type="ECO:0000313" key="5">
    <source>
        <dbReference type="Proteomes" id="UP001381693"/>
    </source>
</evidence>
<keyword evidence="1 2" id="KW-0694">RNA-binding</keyword>
<dbReference type="GO" id="GO:0003755">
    <property type="term" value="F:peptidyl-prolyl cis-trans isomerase activity"/>
    <property type="evidence" value="ECO:0007669"/>
    <property type="project" value="UniProtKB-EC"/>
</dbReference>